<comment type="pathway">
    <text evidence="2 12">Amino-acid biosynthesis; L-valine biosynthesis; L-valine from pyruvate: step 1/4.</text>
</comment>
<dbReference type="FunFam" id="3.40.50.970:FF:000007">
    <property type="entry name" value="Acetolactate synthase"/>
    <property type="match status" value="1"/>
</dbReference>
<keyword evidence="5 12" id="KW-0028">Amino-acid biosynthesis</keyword>
<dbReference type="Pfam" id="PF02776">
    <property type="entry name" value="TPP_enzyme_N"/>
    <property type="match status" value="1"/>
</dbReference>
<comment type="caution">
    <text evidence="16">The sequence shown here is derived from an EMBL/GenBank/DDBJ whole genome shotgun (WGS) entry which is preliminary data.</text>
</comment>
<dbReference type="AlphaFoldDB" id="A0A9D1I7R1"/>
<dbReference type="Pfam" id="PF02775">
    <property type="entry name" value="TPP_enzyme_C"/>
    <property type="match status" value="1"/>
</dbReference>
<evidence type="ECO:0000259" key="13">
    <source>
        <dbReference type="Pfam" id="PF00205"/>
    </source>
</evidence>
<keyword evidence="6 12" id="KW-0808">Transferase</keyword>
<evidence type="ECO:0000259" key="14">
    <source>
        <dbReference type="Pfam" id="PF02775"/>
    </source>
</evidence>
<evidence type="ECO:0000256" key="12">
    <source>
        <dbReference type="RuleBase" id="RU003591"/>
    </source>
</evidence>
<evidence type="ECO:0000256" key="5">
    <source>
        <dbReference type="ARBA" id="ARBA00022605"/>
    </source>
</evidence>
<comment type="cofactor">
    <cofactor evidence="12">
        <name>thiamine diphosphate</name>
        <dbReference type="ChEBI" id="CHEBI:58937"/>
    </cofactor>
    <text evidence="12">Binds 1 thiamine pyrophosphate per subunit.</text>
</comment>
<evidence type="ECO:0000313" key="17">
    <source>
        <dbReference type="Proteomes" id="UP000824089"/>
    </source>
</evidence>
<dbReference type="InterPro" id="IPR039368">
    <property type="entry name" value="AHAS_TPP"/>
</dbReference>
<reference evidence="16" key="1">
    <citation type="submission" date="2020-10" db="EMBL/GenBank/DDBJ databases">
        <authorList>
            <person name="Gilroy R."/>
        </authorList>
    </citation>
    <scope>NUCLEOTIDE SEQUENCE</scope>
    <source>
        <strain evidence="16">CHK195-4489</strain>
    </source>
</reference>
<proteinExistence type="inferred from homology"/>
<evidence type="ECO:0000256" key="3">
    <source>
        <dbReference type="ARBA" id="ARBA00007812"/>
    </source>
</evidence>
<dbReference type="NCBIfam" id="TIGR00118">
    <property type="entry name" value="acolac_lg"/>
    <property type="match status" value="1"/>
</dbReference>
<dbReference type="SUPFAM" id="SSF52518">
    <property type="entry name" value="Thiamin diphosphate-binding fold (THDP-binding)"/>
    <property type="match status" value="2"/>
</dbReference>
<evidence type="ECO:0000256" key="2">
    <source>
        <dbReference type="ARBA" id="ARBA00005025"/>
    </source>
</evidence>
<dbReference type="InterPro" id="IPR012001">
    <property type="entry name" value="Thiamin_PyroP_enz_TPP-bd_dom"/>
</dbReference>
<feature type="domain" description="Thiamine pyrophosphate enzyme N-terminal TPP-binding" evidence="15">
    <location>
        <begin position="1"/>
        <end position="117"/>
    </location>
</feature>
<dbReference type="InterPro" id="IPR011766">
    <property type="entry name" value="TPP_enzyme_TPP-bd"/>
</dbReference>
<accession>A0A9D1I7R1</accession>
<keyword evidence="8 12" id="KW-0460">Magnesium</keyword>
<evidence type="ECO:0000313" key="16">
    <source>
        <dbReference type="EMBL" id="HIU29818.1"/>
    </source>
</evidence>
<reference evidence="16" key="2">
    <citation type="journal article" date="2021" name="PeerJ">
        <title>Extensive microbial diversity within the chicken gut microbiome revealed by metagenomics and culture.</title>
        <authorList>
            <person name="Gilroy R."/>
            <person name="Ravi A."/>
            <person name="Getino M."/>
            <person name="Pursley I."/>
            <person name="Horton D.L."/>
            <person name="Alikhan N.F."/>
            <person name="Baker D."/>
            <person name="Gharbi K."/>
            <person name="Hall N."/>
            <person name="Watson M."/>
            <person name="Adriaenssens E.M."/>
            <person name="Foster-Nyarko E."/>
            <person name="Jarju S."/>
            <person name="Secka A."/>
            <person name="Antonio M."/>
            <person name="Oren A."/>
            <person name="Chaudhuri R.R."/>
            <person name="La Ragione R."/>
            <person name="Hildebrand F."/>
            <person name="Pallen M.J."/>
        </authorList>
    </citation>
    <scope>NUCLEOTIDE SEQUENCE</scope>
    <source>
        <strain evidence="16">CHK195-4489</strain>
    </source>
</reference>
<comment type="pathway">
    <text evidence="1 12">Amino-acid biosynthesis; L-isoleucine biosynthesis; L-isoleucine from 2-oxobutanoate: step 1/4.</text>
</comment>
<dbReference type="EMBL" id="DVMM01000124">
    <property type="protein sequence ID" value="HIU29818.1"/>
    <property type="molecule type" value="Genomic_DNA"/>
</dbReference>
<feature type="domain" description="Thiamine pyrophosphate enzyme central" evidence="13">
    <location>
        <begin position="193"/>
        <end position="327"/>
    </location>
</feature>
<dbReference type="InterPro" id="IPR029061">
    <property type="entry name" value="THDP-binding"/>
</dbReference>
<dbReference type="GO" id="GO:0009099">
    <property type="term" value="P:L-valine biosynthetic process"/>
    <property type="evidence" value="ECO:0007669"/>
    <property type="project" value="TreeGrafter"/>
</dbReference>
<evidence type="ECO:0000256" key="6">
    <source>
        <dbReference type="ARBA" id="ARBA00022679"/>
    </source>
</evidence>
<protein>
    <recommendedName>
        <fullName evidence="4 12">Acetolactate synthase</fullName>
        <ecNumber evidence="4 12">2.2.1.6</ecNumber>
    </recommendedName>
</protein>
<dbReference type="PANTHER" id="PTHR18968">
    <property type="entry name" value="THIAMINE PYROPHOSPHATE ENZYMES"/>
    <property type="match status" value="1"/>
</dbReference>
<dbReference type="InterPro" id="IPR000399">
    <property type="entry name" value="TPP-bd_CS"/>
</dbReference>
<evidence type="ECO:0000256" key="9">
    <source>
        <dbReference type="ARBA" id="ARBA00023052"/>
    </source>
</evidence>
<comment type="similarity">
    <text evidence="3 12">Belongs to the TPP enzyme family.</text>
</comment>
<comment type="catalytic activity">
    <reaction evidence="11 12">
        <text>2 pyruvate + H(+) = (2S)-2-acetolactate + CO2</text>
        <dbReference type="Rhea" id="RHEA:25249"/>
        <dbReference type="ChEBI" id="CHEBI:15361"/>
        <dbReference type="ChEBI" id="CHEBI:15378"/>
        <dbReference type="ChEBI" id="CHEBI:16526"/>
        <dbReference type="ChEBI" id="CHEBI:58476"/>
        <dbReference type="EC" id="2.2.1.6"/>
    </reaction>
</comment>
<dbReference type="Gene3D" id="3.40.50.1220">
    <property type="entry name" value="TPP-binding domain"/>
    <property type="match status" value="1"/>
</dbReference>
<keyword evidence="9 12" id="KW-0786">Thiamine pyrophosphate</keyword>
<gene>
    <name evidence="16" type="primary">ilvB</name>
    <name evidence="16" type="ORF">IAD50_05920</name>
</gene>
<evidence type="ECO:0000256" key="4">
    <source>
        <dbReference type="ARBA" id="ARBA00013145"/>
    </source>
</evidence>
<evidence type="ECO:0000256" key="1">
    <source>
        <dbReference type="ARBA" id="ARBA00004974"/>
    </source>
</evidence>
<feature type="domain" description="Thiamine pyrophosphate enzyme TPP-binding" evidence="14">
    <location>
        <begin position="367"/>
        <end position="514"/>
    </location>
</feature>
<keyword evidence="7 12" id="KW-0479">Metal-binding</keyword>
<dbReference type="GO" id="GO:0005948">
    <property type="term" value="C:acetolactate synthase complex"/>
    <property type="evidence" value="ECO:0007669"/>
    <property type="project" value="TreeGrafter"/>
</dbReference>
<dbReference type="PANTHER" id="PTHR18968:SF13">
    <property type="entry name" value="ACETOLACTATE SYNTHASE CATALYTIC SUBUNIT, MITOCHONDRIAL"/>
    <property type="match status" value="1"/>
</dbReference>
<evidence type="ECO:0000256" key="10">
    <source>
        <dbReference type="ARBA" id="ARBA00023304"/>
    </source>
</evidence>
<dbReference type="EC" id="2.2.1.6" evidence="4 12"/>
<name>A0A9D1I7R1_9CLOT</name>
<dbReference type="CDD" id="cd02015">
    <property type="entry name" value="TPP_AHAS"/>
    <property type="match status" value="1"/>
</dbReference>
<dbReference type="GO" id="GO:0003984">
    <property type="term" value="F:acetolactate synthase activity"/>
    <property type="evidence" value="ECO:0007669"/>
    <property type="project" value="UniProtKB-EC"/>
</dbReference>
<dbReference type="GO" id="GO:0000287">
    <property type="term" value="F:magnesium ion binding"/>
    <property type="evidence" value="ECO:0007669"/>
    <property type="project" value="UniProtKB-UniRule"/>
</dbReference>
<dbReference type="InterPro" id="IPR045229">
    <property type="entry name" value="TPP_enz"/>
</dbReference>
<evidence type="ECO:0000256" key="8">
    <source>
        <dbReference type="ARBA" id="ARBA00022842"/>
    </source>
</evidence>
<evidence type="ECO:0000256" key="7">
    <source>
        <dbReference type="ARBA" id="ARBA00022723"/>
    </source>
</evidence>
<dbReference type="GO" id="GO:0009097">
    <property type="term" value="P:isoleucine biosynthetic process"/>
    <property type="evidence" value="ECO:0007669"/>
    <property type="project" value="TreeGrafter"/>
</dbReference>
<dbReference type="InterPro" id="IPR029035">
    <property type="entry name" value="DHS-like_NAD/FAD-binding_dom"/>
</dbReference>
<keyword evidence="10 12" id="KW-0100">Branched-chain amino acid biosynthesis</keyword>
<comment type="cofactor">
    <cofactor evidence="12">
        <name>Mg(2+)</name>
        <dbReference type="ChEBI" id="CHEBI:18420"/>
    </cofactor>
    <text evidence="12">Binds 1 Mg(2+) ion per subunit.</text>
</comment>
<dbReference type="Proteomes" id="UP000824089">
    <property type="component" value="Unassembled WGS sequence"/>
</dbReference>
<dbReference type="InterPro" id="IPR012846">
    <property type="entry name" value="Acetolactate_synth_lsu"/>
</dbReference>
<dbReference type="Gene3D" id="3.40.50.970">
    <property type="match status" value="2"/>
</dbReference>
<dbReference type="Pfam" id="PF00205">
    <property type="entry name" value="TPP_enzyme_M"/>
    <property type="match status" value="1"/>
</dbReference>
<sequence>MNGAALFVKLLEEQGTDVVFGYPGGTVLSIYDALYKERRRIRHIRTAHEQGAAHAADGYARVSGKTGVCIATSGPGATNLVTGIANAYMDSVPVVFVTGNVPLPLIGTDSFQEVDITGITLSVTKHNFMVKAPEELAPCLRAAFQIANTGRKGPVLVDIPRDILEMEMPAGSDLGHALPMRSKQIPEVDPVRLEEAVSLIDASKRPLILAGGGIRSAGAAGILLELARKIQAPICCSLMAAGEIPYSEPLYLGNSGVYGTASANDALRSCDLVIAIGTRFSNRLAPETKVDHSRCRMIHIDADRAEIGKVLEPDCYIVGDARAVTERIWEKAAPHAGWYSAAAPEPEDFYLKTLHELFGDEAYIVTDVGLHQMWAARRYPFEKSGHFITSGGLGTMGFGLGAAIGVQTAHPDKPVILITGDGSFQMNCSELATVAREKLPVLTIVVNNGCLGMVHELQKKLYRGRYSETVLKRAPNYAALARAFHVKGCRVRTAEEFVKYTAEIKERRIPALLDMDIRRNMDAENDFRFGGQ</sequence>
<organism evidence="16 17">
    <name type="scientific">Candidatus Egerieisoma faecipullorum</name>
    <dbReference type="NCBI Taxonomy" id="2840963"/>
    <lineage>
        <taxon>Bacteria</taxon>
        <taxon>Bacillati</taxon>
        <taxon>Bacillota</taxon>
        <taxon>Clostridia</taxon>
        <taxon>Eubacteriales</taxon>
        <taxon>Clostridiaceae</taxon>
        <taxon>Clostridiaceae incertae sedis</taxon>
        <taxon>Candidatus Egerieisoma</taxon>
    </lineage>
</organism>
<dbReference type="GO" id="GO:0030976">
    <property type="term" value="F:thiamine pyrophosphate binding"/>
    <property type="evidence" value="ECO:0007669"/>
    <property type="project" value="UniProtKB-UniRule"/>
</dbReference>
<dbReference type="InterPro" id="IPR012000">
    <property type="entry name" value="Thiamin_PyroP_enz_cen_dom"/>
</dbReference>
<dbReference type="PROSITE" id="PS00187">
    <property type="entry name" value="TPP_ENZYMES"/>
    <property type="match status" value="1"/>
</dbReference>
<dbReference type="SUPFAM" id="SSF52467">
    <property type="entry name" value="DHS-like NAD/FAD-binding domain"/>
    <property type="match status" value="1"/>
</dbReference>
<dbReference type="GO" id="GO:0050660">
    <property type="term" value="F:flavin adenine dinucleotide binding"/>
    <property type="evidence" value="ECO:0007669"/>
    <property type="project" value="InterPro"/>
</dbReference>
<dbReference type="CDD" id="cd07035">
    <property type="entry name" value="TPP_PYR_POX_like"/>
    <property type="match status" value="1"/>
</dbReference>
<evidence type="ECO:0000256" key="11">
    <source>
        <dbReference type="ARBA" id="ARBA00048670"/>
    </source>
</evidence>
<evidence type="ECO:0000259" key="15">
    <source>
        <dbReference type="Pfam" id="PF02776"/>
    </source>
</evidence>